<evidence type="ECO:0000256" key="2">
    <source>
        <dbReference type="SAM" id="SignalP"/>
    </source>
</evidence>
<name>A0ABY4DQF4_9NEIS</name>
<dbReference type="SUPFAM" id="SSF56925">
    <property type="entry name" value="OMPA-like"/>
    <property type="match status" value="1"/>
</dbReference>
<dbReference type="Proteomes" id="UP000829817">
    <property type="component" value="Chromosome"/>
</dbReference>
<reference evidence="5 6" key="1">
    <citation type="journal article" date="2022" name="Res Sq">
        <title>Evolution of multicellular longitudinally dividing oral cavity symbionts (Neisseriaceae).</title>
        <authorList>
            <person name="Nyongesa S."/>
            <person name="Weber P."/>
            <person name="Bernet E."/>
            <person name="Pullido F."/>
            <person name="Nieckarz M."/>
            <person name="Delaby M."/>
            <person name="Nieves C."/>
            <person name="Viehboeck T."/>
            <person name="Krause N."/>
            <person name="Rivera-Millot A."/>
            <person name="Nakamura A."/>
            <person name="Vischer N."/>
            <person name="VanNieuwenhze M."/>
            <person name="Brun Y."/>
            <person name="Cava F."/>
            <person name="Bulgheresi S."/>
            <person name="Veyrier F."/>
        </authorList>
    </citation>
    <scope>NUCLEOTIDE SEQUENCE [LARGE SCALE GENOMIC DNA]</scope>
    <source>
        <strain evidence="5 6">CCUG 63373m</strain>
    </source>
</reference>
<dbReference type="NCBIfam" id="NF041636">
    <property type="entry name" value="slam_lipo"/>
    <property type="match status" value="1"/>
</dbReference>
<proteinExistence type="predicted"/>
<evidence type="ECO:0000313" key="6">
    <source>
        <dbReference type="Proteomes" id="UP000829817"/>
    </source>
</evidence>
<keyword evidence="6" id="KW-1185">Reference proteome</keyword>
<feature type="domain" description="HphA C-terminal" evidence="4">
    <location>
        <begin position="145"/>
        <end position="249"/>
    </location>
</feature>
<dbReference type="InterPro" id="IPR054843">
    <property type="entry name" value="Slam_hemophilin_C"/>
</dbReference>
<feature type="signal peptide" evidence="2">
    <location>
        <begin position="1"/>
        <end position="19"/>
    </location>
</feature>
<accession>A0ABY4DQF4</accession>
<feature type="chain" id="PRO_5045267540" evidence="2">
    <location>
        <begin position="20"/>
        <end position="250"/>
    </location>
</feature>
<evidence type="ECO:0000259" key="4">
    <source>
        <dbReference type="Pfam" id="PF22829"/>
    </source>
</evidence>
<dbReference type="EMBL" id="CP091508">
    <property type="protein sequence ID" value="UOO80940.1"/>
    <property type="molecule type" value="Genomic_DNA"/>
</dbReference>
<comment type="subcellular location">
    <subcellularLocation>
        <location evidence="1">Cell outer membrane</location>
    </subcellularLocation>
</comment>
<dbReference type="Gene3D" id="2.40.160.90">
    <property type="match status" value="1"/>
</dbReference>
<dbReference type="InterPro" id="IPR054536">
    <property type="entry name" value="HphA_C"/>
</dbReference>
<protein>
    <submittedName>
        <fullName evidence="5">Transferrin-binding protein-like solute binding protein</fullName>
    </submittedName>
</protein>
<dbReference type="InterPro" id="IPR011250">
    <property type="entry name" value="OMP/PagP_B-barrel"/>
</dbReference>
<evidence type="ECO:0000313" key="5">
    <source>
        <dbReference type="EMBL" id="UOO80940.1"/>
    </source>
</evidence>
<keyword evidence="2" id="KW-0732">Signal</keyword>
<feature type="domain" description="HphA N-terminal heme-binding" evidence="3">
    <location>
        <begin position="17"/>
        <end position="133"/>
    </location>
</feature>
<dbReference type="Pfam" id="PF22828">
    <property type="entry name" value="HphA_N"/>
    <property type="match status" value="1"/>
</dbReference>
<sequence>MKKILAVLAVGMISSMAHAATVGSQSYKDNIEVGGSMWIPFGPHADSAGLPGVGVKGVALGQLSKISMRSVRKLTEQNPDYGATDGNNVTVVTPPAHGKVAMGNFNFAQLADSNAEVYYGEWTAHNDTAGATRSVYYVGKDKTANMPTSGTATYAVKGINQYSGNNQLNGTFTADFGKNTLKGSLANNALNVGVDAKINTAAASFNGSATAAGKTGTSQGHFFGNNAGSLAGFAKFDDRKLDTAFGGVKK</sequence>
<evidence type="ECO:0000259" key="3">
    <source>
        <dbReference type="Pfam" id="PF22828"/>
    </source>
</evidence>
<gene>
    <name evidence="5" type="ORF">LVJ83_08060</name>
</gene>
<dbReference type="InterPro" id="IPR054535">
    <property type="entry name" value="HphA_N"/>
</dbReference>
<dbReference type="Pfam" id="PF22829">
    <property type="entry name" value="HphA_C"/>
    <property type="match status" value="1"/>
</dbReference>
<organism evidence="5 6">
    <name type="scientific">Uruburuella testudinis</name>
    <dbReference type="NCBI Taxonomy" id="1282863"/>
    <lineage>
        <taxon>Bacteria</taxon>
        <taxon>Pseudomonadati</taxon>
        <taxon>Pseudomonadota</taxon>
        <taxon>Betaproteobacteria</taxon>
        <taxon>Neisseriales</taxon>
        <taxon>Neisseriaceae</taxon>
        <taxon>Uruburuella</taxon>
    </lineage>
</organism>
<dbReference type="RefSeq" id="WP_244784010.1">
    <property type="nucleotide sequence ID" value="NZ_CP091508.1"/>
</dbReference>
<evidence type="ECO:0000256" key="1">
    <source>
        <dbReference type="ARBA" id="ARBA00004442"/>
    </source>
</evidence>